<protein>
    <recommendedName>
        <fullName evidence="3">Outer membrane protein beta-barrel domain-containing protein</fullName>
    </recommendedName>
</protein>
<reference evidence="1 2" key="1">
    <citation type="submission" date="2019-03" db="EMBL/GenBank/DDBJ databases">
        <title>Genomic Encyclopedia of Type Strains, Phase IV (KMG-IV): sequencing the most valuable type-strain genomes for metagenomic binning, comparative biology and taxonomic classification.</title>
        <authorList>
            <person name="Goeker M."/>
        </authorList>
    </citation>
    <scope>NUCLEOTIDE SEQUENCE [LARGE SCALE GENOMIC DNA]</scope>
    <source>
        <strain evidence="1 2">DSM 100055</strain>
    </source>
</reference>
<name>A0AA46I699_9FUSO</name>
<evidence type="ECO:0000313" key="2">
    <source>
        <dbReference type="Proteomes" id="UP000294678"/>
    </source>
</evidence>
<comment type="caution">
    <text evidence="1">The sequence shown here is derived from an EMBL/GenBank/DDBJ whole genome shotgun (WGS) entry which is preliminary data.</text>
</comment>
<dbReference type="AlphaFoldDB" id="A0AA46I699"/>
<organism evidence="1 2">
    <name type="scientific">Hypnocyclicus thermotrophus</name>
    <dbReference type="NCBI Taxonomy" id="1627895"/>
    <lineage>
        <taxon>Bacteria</taxon>
        <taxon>Fusobacteriati</taxon>
        <taxon>Fusobacteriota</taxon>
        <taxon>Fusobacteriia</taxon>
        <taxon>Fusobacteriales</taxon>
        <taxon>Fusobacteriaceae</taxon>
        <taxon>Hypnocyclicus</taxon>
    </lineage>
</organism>
<accession>A0AA46I699</accession>
<dbReference type="EMBL" id="SOBG01000001">
    <property type="protein sequence ID" value="TDT72250.1"/>
    <property type="molecule type" value="Genomic_DNA"/>
</dbReference>
<evidence type="ECO:0000313" key="1">
    <source>
        <dbReference type="EMBL" id="TDT72250.1"/>
    </source>
</evidence>
<evidence type="ECO:0008006" key="3">
    <source>
        <dbReference type="Google" id="ProtNLM"/>
    </source>
</evidence>
<gene>
    <name evidence="1" type="ORF">EV215_0038</name>
</gene>
<sequence length="236" mass="26811">MKKIFITIFILISYNVYANFDLDISYGLANNAQLAGRDLSAGSYEINLEYLAQDYDFASVGAGISFFSIKDYSDYATFGSHPLYSIIPIYGIFKYTFIPDGTIEPYFKGKLGFGISIKDVNVNEGSVENGVYYSLGLGAKFYDYFLELSFAKNDGSFIYVDKNNESMAYNRVVFSIGYNLKFITTGEKTLYDKQKEYIAPKSTRNNYDSIETFDKDGNIIEKEGDIKRLEDFKIIN</sequence>
<proteinExistence type="predicted"/>
<keyword evidence="2" id="KW-1185">Reference proteome</keyword>
<dbReference type="Proteomes" id="UP000294678">
    <property type="component" value="Unassembled WGS sequence"/>
</dbReference>
<dbReference type="RefSeq" id="WP_134111782.1">
    <property type="nucleotide sequence ID" value="NZ_SOBG01000001.1"/>
</dbReference>